<protein>
    <recommendedName>
        <fullName evidence="3">BTB domain containing protein</fullName>
    </recommendedName>
</protein>
<accession>A0AA95EMV8</accession>
<reference evidence="1" key="1">
    <citation type="submission" date="2022-06" db="EMBL/GenBank/DDBJ databases">
        <authorList>
            <person name="Legendre M."/>
            <person name="Claverie J.-M."/>
            <person name="Alempic J.-M."/>
            <person name="Abergel C."/>
        </authorList>
    </citation>
    <scope>NUCLEOTIDE SEQUENCE</scope>
    <source>
        <strain evidence="1">Kuranda</strain>
    </source>
</reference>
<name>A0AA95EMV8_9VIRU</name>
<evidence type="ECO:0000313" key="2">
    <source>
        <dbReference type="Proteomes" id="UP001185135"/>
    </source>
</evidence>
<dbReference type="Proteomes" id="UP001185135">
    <property type="component" value="Segment"/>
</dbReference>
<organism evidence="1 2">
    <name type="scientific">Pandoravirus kuranda</name>
    <dbReference type="NCBI Taxonomy" id="3019033"/>
    <lineage>
        <taxon>Viruses</taxon>
        <taxon>Pandoravirus</taxon>
    </lineage>
</organism>
<sequence>MATPMQEQKAVTTTTPRQTVCVDHDNDCEIIVVADARDDGGQLIDRVRCRRAALAGAAYFVMLFARAQATAVEREGRSMPAYKISVPFDTAVVVFLLRRLHCDERRGGPKDLRCDLAQAVGASLFFGMSPEWIECLVVDLLRTLTERDSETLPNHARVTADRFRHNTASFALCLLESDLVDDLKKCLWQRFAYLLPVVATAPFLGCGPCYNAHAASATVHGDDGALWHAVRLAFDALGHGTDRAVCANIELSVSLAFEKAGEAVDSDDDPTSKAVDRHNVILRVHSAPVGEQLGGWPQGHAFPVGALQVTPCAMRAHARLYHPTCGLVVDNAPINSWSSAPTATHRDPETAGLRRWGVPVPHGFDRRCRNGLDRARRAARTSTIATGVEPRDRALWACEVALFLRPHCQGQKPRA</sequence>
<dbReference type="EMBL" id="ON887157">
    <property type="protein sequence ID" value="WBR14441.1"/>
    <property type="molecule type" value="Genomic_DNA"/>
</dbReference>
<evidence type="ECO:0000313" key="1">
    <source>
        <dbReference type="EMBL" id="WBR14441.1"/>
    </source>
</evidence>
<evidence type="ECO:0008006" key="3">
    <source>
        <dbReference type="Google" id="ProtNLM"/>
    </source>
</evidence>
<gene>
    <name evidence="1" type="ORF">pkur_cds_266</name>
</gene>
<proteinExistence type="predicted"/>